<accession>A0ABW4YNA1</accession>
<evidence type="ECO:0000313" key="4">
    <source>
        <dbReference type="Proteomes" id="UP001597362"/>
    </source>
</evidence>
<dbReference type="GO" id="GO:0008745">
    <property type="term" value="F:N-acetylmuramoyl-L-alanine amidase activity"/>
    <property type="evidence" value="ECO:0007669"/>
    <property type="project" value="UniProtKB-EC"/>
</dbReference>
<dbReference type="SMART" id="SM00646">
    <property type="entry name" value="Ami_3"/>
    <property type="match status" value="1"/>
</dbReference>
<evidence type="ECO:0000313" key="3">
    <source>
        <dbReference type="EMBL" id="MFD2117123.1"/>
    </source>
</evidence>
<dbReference type="PANTHER" id="PTHR30404:SF0">
    <property type="entry name" value="N-ACETYLMURAMOYL-L-ALANINE AMIDASE AMIC"/>
    <property type="match status" value="1"/>
</dbReference>
<dbReference type="EMBL" id="JBHUHO010000034">
    <property type="protein sequence ID" value="MFD2117123.1"/>
    <property type="molecule type" value="Genomic_DNA"/>
</dbReference>
<gene>
    <name evidence="3" type="ORF">ACFSJH_15440</name>
</gene>
<name>A0ABW4YNA1_9BACL</name>
<dbReference type="InterPro" id="IPR050695">
    <property type="entry name" value="N-acetylmuramoyl_amidase_3"/>
</dbReference>
<dbReference type="Pfam" id="PF01520">
    <property type="entry name" value="Amidase_3"/>
    <property type="match status" value="1"/>
</dbReference>
<comment type="caution">
    <text evidence="3">The sequence shown here is derived from an EMBL/GenBank/DDBJ whole genome shotgun (WGS) entry which is preliminary data.</text>
</comment>
<dbReference type="SUPFAM" id="SSF53187">
    <property type="entry name" value="Zn-dependent exopeptidases"/>
    <property type="match status" value="1"/>
</dbReference>
<dbReference type="Gene3D" id="3.40.630.40">
    <property type="entry name" value="Zn-dependent exopeptidases"/>
    <property type="match status" value="1"/>
</dbReference>
<dbReference type="InterPro" id="IPR001119">
    <property type="entry name" value="SLH_dom"/>
</dbReference>
<keyword evidence="4" id="KW-1185">Reference proteome</keyword>
<dbReference type="PROSITE" id="PS51272">
    <property type="entry name" value="SLH"/>
    <property type="match status" value="1"/>
</dbReference>
<dbReference type="InterPro" id="IPR002508">
    <property type="entry name" value="MurNAc-LAA_cat"/>
</dbReference>
<dbReference type="Proteomes" id="UP001597362">
    <property type="component" value="Unassembled WGS sequence"/>
</dbReference>
<organism evidence="3 4">
    <name type="scientific">Paenibacillus yanchengensis</name>
    <dbReference type="NCBI Taxonomy" id="2035833"/>
    <lineage>
        <taxon>Bacteria</taxon>
        <taxon>Bacillati</taxon>
        <taxon>Bacillota</taxon>
        <taxon>Bacilli</taxon>
        <taxon>Bacillales</taxon>
        <taxon>Paenibacillaceae</taxon>
        <taxon>Paenibacillus</taxon>
    </lineage>
</organism>
<dbReference type="RefSeq" id="WP_377773987.1">
    <property type="nucleotide sequence ID" value="NZ_JBHUHO010000034.1"/>
</dbReference>
<dbReference type="Pfam" id="PF00395">
    <property type="entry name" value="SLH"/>
    <property type="match status" value="1"/>
</dbReference>
<proteinExistence type="predicted"/>
<dbReference type="PANTHER" id="PTHR30404">
    <property type="entry name" value="N-ACETYLMURAMOYL-L-ALANINE AMIDASE"/>
    <property type="match status" value="1"/>
</dbReference>
<reference evidence="4" key="1">
    <citation type="journal article" date="2019" name="Int. J. Syst. Evol. Microbiol.">
        <title>The Global Catalogue of Microorganisms (GCM) 10K type strain sequencing project: providing services to taxonomists for standard genome sequencing and annotation.</title>
        <authorList>
            <consortium name="The Broad Institute Genomics Platform"/>
            <consortium name="The Broad Institute Genome Sequencing Center for Infectious Disease"/>
            <person name="Wu L."/>
            <person name="Ma J."/>
        </authorList>
    </citation>
    <scope>NUCLEOTIDE SEQUENCE [LARGE SCALE GENOMIC DNA]</scope>
    <source>
        <strain evidence="4">GH52</strain>
    </source>
</reference>
<dbReference type="EC" id="3.5.1.28" evidence="3"/>
<keyword evidence="1 3" id="KW-0378">Hydrolase</keyword>
<dbReference type="CDD" id="cd02696">
    <property type="entry name" value="MurNAc-LAA"/>
    <property type="match status" value="1"/>
</dbReference>
<protein>
    <submittedName>
        <fullName evidence="3">N-acetylmuramoyl-L-alanine amidase</fullName>
        <ecNumber evidence="3">3.5.1.28</ecNumber>
    </submittedName>
</protein>
<evidence type="ECO:0000259" key="2">
    <source>
        <dbReference type="PROSITE" id="PS51272"/>
    </source>
</evidence>
<feature type="domain" description="SLH" evidence="2">
    <location>
        <begin position="200"/>
        <end position="255"/>
    </location>
</feature>
<evidence type="ECO:0000256" key="1">
    <source>
        <dbReference type="ARBA" id="ARBA00022801"/>
    </source>
</evidence>
<sequence>MAEWVGAIKPLLMIDAGHGGVDSGAGGNGIVEKAMTLQISLYQYERFQELGIAVALTRNIDKTLEPNDRTAMIKKSGAKYCMSNHINAASSTSANGAEFIHSVHSNGKWSSIMAQCLANAGQVLRPRATYSKAQSNGQDYYFMHRLTGNVETVIVEYGFLSNSTDADRLKSNWKSYAEAMVKAFCEYTNHPYQPESVKPIIVAGFTDIGDHWAKDSIVKAVNSGLMNGVSQDKFAPDEPITRAQIAVILDRAGLS</sequence>